<dbReference type="NCBIfam" id="NF009581">
    <property type="entry name" value="PRK13024.1-1"/>
    <property type="match status" value="1"/>
</dbReference>
<dbReference type="GO" id="GO:0065002">
    <property type="term" value="P:intracellular protein transmembrane transport"/>
    <property type="evidence" value="ECO:0007669"/>
    <property type="project" value="UniProtKB-UniRule"/>
</dbReference>
<keyword evidence="5 12" id="KW-0653">Protein transport</keyword>
<dbReference type="AlphaFoldDB" id="A0A165XN94"/>
<dbReference type="Gene3D" id="1.20.1640.10">
    <property type="entry name" value="Multidrug efflux transporter AcrB transmembrane domain"/>
    <property type="match status" value="2"/>
</dbReference>
<feature type="transmembrane region" description="Helical" evidence="12">
    <location>
        <begin position="353"/>
        <end position="374"/>
    </location>
</feature>
<dbReference type="GO" id="GO:0005886">
    <property type="term" value="C:plasma membrane"/>
    <property type="evidence" value="ECO:0007669"/>
    <property type="project" value="UniProtKB-SubCell"/>
</dbReference>
<comment type="subcellular location">
    <subcellularLocation>
        <location evidence="1 12">Cell membrane</location>
        <topology evidence="1 12">Multi-pass membrane protein</topology>
    </subcellularLocation>
</comment>
<evidence type="ECO:0000259" key="15">
    <source>
        <dbReference type="Pfam" id="PF21760"/>
    </source>
</evidence>
<keyword evidence="8 12" id="KW-0472">Membrane</keyword>
<comment type="similarity">
    <text evidence="12">Belongs to the SecD/SecF family. SecD subfamily.</text>
</comment>
<comment type="function">
    <text evidence="9 12">Part of the Sec protein translocase complex. Interacts with the SecYEG preprotein conducting channel. SecDF uses the proton motive force (PMF) to complete protein translocation after the ATP-dependent function of SecA.</text>
</comment>
<dbReference type="InterPro" id="IPR005665">
    <property type="entry name" value="SecF_bac"/>
</dbReference>
<comment type="caution">
    <text evidence="16">The sequence shown here is derived from an EMBL/GenBank/DDBJ whole genome shotgun (WGS) entry which is preliminary data.</text>
</comment>
<proteinExistence type="inferred from homology"/>
<evidence type="ECO:0000256" key="6">
    <source>
        <dbReference type="ARBA" id="ARBA00022989"/>
    </source>
</evidence>
<accession>A0A165XN94</accession>
<name>A0A165XN94_9BACI</name>
<dbReference type="RefSeq" id="WP_063387977.1">
    <property type="nucleotide sequence ID" value="NZ_LWBR01000024.1"/>
</dbReference>
<dbReference type="GO" id="GO:0006605">
    <property type="term" value="P:protein targeting"/>
    <property type="evidence" value="ECO:0007669"/>
    <property type="project" value="UniProtKB-UniRule"/>
</dbReference>
<dbReference type="Pfam" id="PF02355">
    <property type="entry name" value="SecD_SecF_C"/>
    <property type="match status" value="2"/>
</dbReference>
<dbReference type="Pfam" id="PF21760">
    <property type="entry name" value="SecD_1st"/>
    <property type="match status" value="1"/>
</dbReference>
<feature type="domain" description="Protein export membrane protein SecD/SecF C-terminal" evidence="14">
    <location>
        <begin position="240"/>
        <end position="406"/>
    </location>
</feature>
<keyword evidence="3 12" id="KW-1003">Cell membrane</keyword>
<protein>
    <recommendedName>
        <fullName evidence="12 13">Multifunctional fusion protein</fullName>
    </recommendedName>
    <domain>
        <recommendedName>
            <fullName evidence="12">Protein translocase subunit SecD</fullName>
        </recommendedName>
    </domain>
    <domain>
        <recommendedName>
            <fullName evidence="13">Protein-export membrane protein SecF</fullName>
        </recommendedName>
    </domain>
</protein>
<dbReference type="GO" id="GO:0043952">
    <property type="term" value="P:protein transport by the Sec complex"/>
    <property type="evidence" value="ECO:0007669"/>
    <property type="project" value="UniProtKB-UniRule"/>
</dbReference>
<feature type="transmembrane region" description="Helical" evidence="12">
    <location>
        <begin position="566"/>
        <end position="585"/>
    </location>
</feature>
<feature type="transmembrane region" description="Helical" evidence="12">
    <location>
        <begin position="259"/>
        <end position="277"/>
    </location>
</feature>
<sequence length="740" mass="81855">MAKKGRIISFFIIVFAILGLTGATAKPIVEGITLGLDLKGGFEVLYEVKPVNKGDKIDRQALLSAVEALDKRANALGVSEPNIQIEGNDRIRVQLAGVKDQTEARKILSTQAELTFRDVNDKELLNGSDLVQGGAKQSFDQNGKPNVVVELKDAKKFKEVTEKIVKMAPENKLIIWLDWEEGDSYKKEAVKANPKFLSDPYVNEVFDTTTVTIEGQFTVEEAQQLANLLNAGALPVKLHEIYSTSVGAKYGEEAMQSTIYAGYVGVGLIMLFMIFYYRLPGLIASITLVSYIYLILVVYNWMHAVLTLPGIAALILGVGMAVDANIITDERIKDELKLGKSVRSAFKAGNKRSLLTIFDANVTTILVAVVLFIFGTSSVKGFATMLIISIIISFLTAIYLSRLLLGLLVESRAFDKKQHWFSVRKSDILDITKTNKDTDVPTRFDHIDFVKHRKKFFVLSSVLIIAGIILLFVAKLNLSIDFTSGTRVELATNEPLSTDTIEKEFKSIGLKPDEIVLSGNDKSTAVVRFVGTFDKETISNVKEHFTELYGIEPNISTVSPTVGKELARNALIGVAIASIGIIIYVSIRFEFYMALAAVLALLHDAFFIVSFFSITRLEVDITFIAAVLTIIGYSINDTIVTFDRIKENMGKAKKIKTFEQLAEIVNKSLRQTFTRSINTVLTVIFAVVALILFGSSSILNFSIALLVGLIAGVYSSLFIASQLWLVWKWKQIEKRSVKEN</sequence>
<dbReference type="InterPro" id="IPR055344">
    <property type="entry name" value="SecD_SecF_C_bact"/>
</dbReference>
<dbReference type="InterPro" id="IPR048631">
    <property type="entry name" value="SecD_1st"/>
</dbReference>
<keyword evidence="17" id="KW-1185">Reference proteome</keyword>
<dbReference type="NCBIfam" id="TIGR01129">
    <property type="entry name" value="secD"/>
    <property type="match status" value="1"/>
</dbReference>
<dbReference type="InterPro" id="IPR022646">
    <property type="entry name" value="SecD/SecF_CS"/>
</dbReference>
<evidence type="ECO:0000256" key="2">
    <source>
        <dbReference type="ARBA" id="ARBA00022448"/>
    </source>
</evidence>
<dbReference type="InterPro" id="IPR005791">
    <property type="entry name" value="SecD"/>
</dbReference>
<reference evidence="16 17" key="1">
    <citation type="submission" date="2016-04" db="EMBL/GenBank/DDBJ databases">
        <title>Draft genome sequence of Aeribacillus pallidus 8m3 from petroleum reservoir.</title>
        <authorList>
            <person name="Poltaraus A.B."/>
            <person name="Nazina T.N."/>
            <person name="Tourova T.P."/>
            <person name="Malakho S.M."/>
            <person name="Korshunova A.V."/>
            <person name="Sokolova D.S."/>
        </authorList>
    </citation>
    <scope>NUCLEOTIDE SEQUENCE [LARGE SCALE GENOMIC DNA]</scope>
    <source>
        <strain evidence="16 17">8m3</strain>
    </source>
</reference>
<gene>
    <name evidence="13" type="primary">secF</name>
    <name evidence="12" type="synonym">secD</name>
    <name evidence="16" type="ORF">AZI98_09145</name>
</gene>
<evidence type="ECO:0000259" key="14">
    <source>
        <dbReference type="Pfam" id="PF02355"/>
    </source>
</evidence>
<feature type="transmembrane region" description="Helical" evidence="12">
    <location>
        <begin position="282"/>
        <end position="302"/>
    </location>
</feature>
<dbReference type="PANTHER" id="PTHR30081">
    <property type="entry name" value="PROTEIN-EXPORT MEMBRANE PROTEIN SEC"/>
    <property type="match status" value="1"/>
</dbReference>
<dbReference type="SUPFAM" id="SSF82866">
    <property type="entry name" value="Multidrug efflux transporter AcrB transmembrane domain"/>
    <property type="match status" value="2"/>
</dbReference>
<dbReference type="InterPro" id="IPR022813">
    <property type="entry name" value="SecD/SecF_arch_bac"/>
</dbReference>
<dbReference type="HAMAP" id="MF_01463_B">
    <property type="entry name" value="SecD_B"/>
    <property type="match status" value="1"/>
</dbReference>
<comment type="similarity">
    <text evidence="11">In the N-terminal section; belongs to the SecD/SecF family. SecD subfamily.</text>
</comment>
<comment type="similarity">
    <text evidence="13">Belongs to the SecD/SecF family. SecF subfamily.</text>
</comment>
<evidence type="ECO:0000256" key="13">
    <source>
        <dbReference type="HAMAP-Rule" id="MF_01464"/>
    </source>
</evidence>
<keyword evidence="6 12" id="KW-1133">Transmembrane helix</keyword>
<dbReference type="Pfam" id="PF07549">
    <property type="entry name" value="Sec_GG"/>
    <property type="match status" value="1"/>
</dbReference>
<dbReference type="FunFam" id="1.20.1640.10:FF:000004">
    <property type="entry name" value="Protein translocase subunit SecD"/>
    <property type="match status" value="1"/>
</dbReference>
<dbReference type="NCBIfam" id="TIGR00916">
    <property type="entry name" value="2A0604s01"/>
    <property type="match status" value="2"/>
</dbReference>
<dbReference type="OrthoDB" id="9805019at2"/>
<keyword evidence="4 12" id="KW-0812">Transmembrane</keyword>
<dbReference type="PANTHER" id="PTHR30081:SF1">
    <property type="entry name" value="PROTEIN TRANSLOCASE SUBUNIT SECD"/>
    <property type="match status" value="1"/>
</dbReference>
<comment type="subunit">
    <text evidence="12">Forms a complex with SecF. Part of the essential Sec protein translocation apparatus which comprises SecA, SecYEG and auxiliary proteins SecDF. Other proteins may also be involved.</text>
</comment>
<feature type="transmembrane region" description="Helical" evidence="12">
    <location>
        <begin position="621"/>
        <end position="642"/>
    </location>
</feature>
<feature type="domain" description="Protein export membrane protein SecD/SecF C-terminal" evidence="14">
    <location>
        <begin position="553"/>
        <end position="728"/>
    </location>
</feature>
<comment type="similarity">
    <text evidence="10">In the C-terminal section; belongs to the SecD/SecF family. SecF subfamily.</text>
</comment>
<dbReference type="Gene3D" id="3.30.70.3220">
    <property type="match status" value="1"/>
</dbReference>
<dbReference type="FunFam" id="1.20.1640.10:FF:000024">
    <property type="entry name" value="Multifunctional fusion protein"/>
    <property type="match status" value="1"/>
</dbReference>
<evidence type="ECO:0000256" key="10">
    <source>
        <dbReference type="ARBA" id="ARBA00060856"/>
    </source>
</evidence>
<evidence type="ECO:0000256" key="9">
    <source>
        <dbReference type="ARBA" id="ARBA00059018"/>
    </source>
</evidence>
<feature type="transmembrane region" description="Helical" evidence="12">
    <location>
        <begin position="386"/>
        <end position="409"/>
    </location>
</feature>
<evidence type="ECO:0000256" key="12">
    <source>
        <dbReference type="HAMAP-Rule" id="MF_01463"/>
    </source>
</evidence>
<dbReference type="FunFam" id="3.30.70.3220:FF:000001">
    <property type="entry name" value="Multifunctional fusion protein"/>
    <property type="match status" value="1"/>
</dbReference>
<keyword evidence="2 12" id="KW-0813">Transport</keyword>
<evidence type="ECO:0000256" key="1">
    <source>
        <dbReference type="ARBA" id="ARBA00004651"/>
    </source>
</evidence>
<dbReference type="Proteomes" id="UP000076476">
    <property type="component" value="Unassembled WGS sequence"/>
</dbReference>
<feature type="domain" description="Protein translocase subunit SecDF P1" evidence="15">
    <location>
        <begin position="65"/>
        <end position="121"/>
    </location>
</feature>
<dbReference type="GO" id="GO:0015450">
    <property type="term" value="F:protein-transporting ATPase activity"/>
    <property type="evidence" value="ECO:0007669"/>
    <property type="project" value="InterPro"/>
</dbReference>
<dbReference type="NCBIfam" id="TIGR00966">
    <property type="entry name" value="transloc_SecF"/>
    <property type="match status" value="1"/>
</dbReference>
<dbReference type="InterPro" id="IPR048634">
    <property type="entry name" value="SecD_SecF_C"/>
</dbReference>
<evidence type="ECO:0000256" key="8">
    <source>
        <dbReference type="ARBA" id="ARBA00023136"/>
    </source>
</evidence>
<evidence type="ECO:0000256" key="3">
    <source>
        <dbReference type="ARBA" id="ARBA00022475"/>
    </source>
</evidence>
<evidence type="ECO:0000313" key="16">
    <source>
        <dbReference type="EMBL" id="KZN96216.1"/>
    </source>
</evidence>
<feature type="transmembrane region" description="Helical" evidence="12">
    <location>
        <begin position="677"/>
        <end position="695"/>
    </location>
</feature>
<organism evidence="16 17">
    <name type="scientific">Aeribacillus pallidus</name>
    <dbReference type="NCBI Taxonomy" id="33936"/>
    <lineage>
        <taxon>Bacteria</taxon>
        <taxon>Bacillati</taxon>
        <taxon>Bacillota</taxon>
        <taxon>Bacilli</taxon>
        <taxon>Bacillales</taxon>
        <taxon>Bacillaceae</taxon>
        <taxon>Aeribacillus</taxon>
    </lineage>
</organism>
<dbReference type="STRING" id="33936.AZI98_09145"/>
<comment type="subunit">
    <text evidence="13">Forms a complex with SecD. Part of the essential Sec protein translocation apparatus which comprises SecA, SecYEG and auxiliary proteins SecDF. Other proteins may also be involved.</text>
</comment>
<evidence type="ECO:0000256" key="11">
    <source>
        <dbReference type="ARBA" id="ARBA00061053"/>
    </source>
</evidence>
<evidence type="ECO:0000256" key="7">
    <source>
        <dbReference type="ARBA" id="ARBA00023010"/>
    </source>
</evidence>
<feature type="transmembrane region" description="Helical" evidence="12">
    <location>
        <begin position="308"/>
        <end position="327"/>
    </location>
</feature>
<evidence type="ECO:0000256" key="5">
    <source>
        <dbReference type="ARBA" id="ARBA00022927"/>
    </source>
</evidence>
<evidence type="ECO:0000256" key="4">
    <source>
        <dbReference type="ARBA" id="ARBA00022692"/>
    </source>
</evidence>
<dbReference type="EMBL" id="LWBR01000024">
    <property type="protein sequence ID" value="KZN96216.1"/>
    <property type="molecule type" value="Genomic_DNA"/>
</dbReference>
<comment type="caution">
    <text evidence="12">Lacks conserved residue(s) required for the propagation of feature annotation.</text>
</comment>
<keyword evidence="7 12" id="KW-0811">Translocation</keyword>
<dbReference type="InterPro" id="IPR022645">
    <property type="entry name" value="SecD/SecF_bac"/>
</dbReference>
<dbReference type="PRINTS" id="PR01755">
    <property type="entry name" value="SECFTRNLCASE"/>
</dbReference>
<feature type="transmembrane region" description="Helical" evidence="12">
    <location>
        <begin position="456"/>
        <end position="474"/>
    </location>
</feature>
<feature type="transmembrane region" description="Helical" evidence="12">
    <location>
        <begin position="592"/>
        <end position="615"/>
    </location>
</feature>
<evidence type="ECO:0000313" key="17">
    <source>
        <dbReference type="Proteomes" id="UP000076476"/>
    </source>
</evidence>
<dbReference type="HAMAP" id="MF_01464_B">
    <property type="entry name" value="SecF_B"/>
    <property type="match status" value="1"/>
</dbReference>
<feature type="transmembrane region" description="Helical" evidence="12">
    <location>
        <begin position="701"/>
        <end position="727"/>
    </location>
</feature>